<dbReference type="RefSeq" id="XP_002784242.1">
    <property type="nucleotide sequence ID" value="XM_002784196.1"/>
</dbReference>
<evidence type="ECO:0000259" key="1">
    <source>
        <dbReference type="PROSITE" id="PS50878"/>
    </source>
</evidence>
<keyword evidence="3" id="KW-1185">Reference proteome</keyword>
<accession>C5KHH6</accession>
<dbReference type="OrthoDB" id="8065733at2759"/>
<dbReference type="InParanoid" id="C5KHH6"/>
<dbReference type="GeneID" id="9061025"/>
<dbReference type="AlphaFoldDB" id="C5KHH6"/>
<dbReference type="PROSITE" id="PS50878">
    <property type="entry name" value="RT_POL"/>
    <property type="match status" value="1"/>
</dbReference>
<protein>
    <recommendedName>
        <fullName evidence="1">Reverse transcriptase domain-containing protein</fullName>
    </recommendedName>
</protein>
<dbReference type="InterPro" id="IPR043128">
    <property type="entry name" value="Rev_trsase/Diguanyl_cyclase"/>
</dbReference>
<dbReference type="Proteomes" id="UP000007800">
    <property type="component" value="Unassembled WGS sequence"/>
</dbReference>
<organism evidence="3">
    <name type="scientific">Perkinsus marinus (strain ATCC 50983 / TXsc)</name>
    <dbReference type="NCBI Taxonomy" id="423536"/>
    <lineage>
        <taxon>Eukaryota</taxon>
        <taxon>Sar</taxon>
        <taxon>Alveolata</taxon>
        <taxon>Perkinsozoa</taxon>
        <taxon>Perkinsea</taxon>
        <taxon>Perkinsida</taxon>
        <taxon>Perkinsidae</taxon>
        <taxon>Perkinsus</taxon>
    </lineage>
</organism>
<dbReference type="InterPro" id="IPR008042">
    <property type="entry name" value="Retrotrans_Pao"/>
</dbReference>
<proteinExistence type="predicted"/>
<dbReference type="InterPro" id="IPR043502">
    <property type="entry name" value="DNA/RNA_pol_sf"/>
</dbReference>
<dbReference type="EMBL" id="GG673069">
    <property type="protein sequence ID" value="EER16038.1"/>
    <property type="molecule type" value="Genomic_DNA"/>
</dbReference>
<dbReference type="SUPFAM" id="SSF56672">
    <property type="entry name" value="DNA/RNA polymerases"/>
    <property type="match status" value="1"/>
</dbReference>
<sequence length="454" mass="50822">MGAPHSPGCLLDAMQRLCNEARSDFLGLYLHLIKNGNVPVCFCFYMDDLVVRADSEKLLNLAVRCLLRVCDRHGFNCSEKKRQIGPPCGEDSAQVLGLLWNKNDEIFIVPPDVSSLPPPLSTPSDDSSCVVTIRDLMGYVARIYNPLGFVGHLLLAMRLIIRDESERTTDGDLDAFVKRSSYESIMRSTDELRRFSGIPRALGIRQDPVICAFLDSSAYGIGVVITDANLNIIRCYTKLIGGQRRSWTIVRKELLAVQEAVAFYIETRRALLAVDGTMKLEVQFFTDNSANFFRLRKAQQYVHDENDDSKDIIWPPKSLDIPQWESKVLLGIAKNLALLNGTIYHLSGRHNPADAFSRGTPLTTLPHEDAGLKLAVEVSRRREGLPYDVDTEHVDTIGSDQVREVVDFCTIELSDNETPISLREAIISMQYEDSSLGKLLDSDKYGHPRAEITS</sequence>
<name>C5KHH6_PERM5</name>
<dbReference type="InterPro" id="IPR000477">
    <property type="entry name" value="RT_dom"/>
</dbReference>
<evidence type="ECO:0000313" key="2">
    <source>
        <dbReference type="EMBL" id="EER16038.1"/>
    </source>
</evidence>
<gene>
    <name evidence="2" type="ORF">Pmar_PMAR003501</name>
</gene>
<feature type="domain" description="Reverse transcriptase" evidence="1">
    <location>
        <begin position="1"/>
        <end position="100"/>
    </location>
</feature>
<reference evidence="2 3" key="1">
    <citation type="submission" date="2008-07" db="EMBL/GenBank/DDBJ databases">
        <authorList>
            <person name="El-Sayed N."/>
            <person name="Caler E."/>
            <person name="Inman J."/>
            <person name="Amedeo P."/>
            <person name="Hass B."/>
            <person name="Wortman J."/>
        </authorList>
    </citation>
    <scope>NUCLEOTIDE SEQUENCE [LARGE SCALE GENOMIC DNA]</scope>
    <source>
        <strain evidence="3">ATCC 50983 / TXsc</strain>
    </source>
</reference>
<dbReference type="Pfam" id="PF05380">
    <property type="entry name" value="Peptidase_A17"/>
    <property type="match status" value="1"/>
</dbReference>
<dbReference type="Gene3D" id="3.30.70.270">
    <property type="match status" value="1"/>
</dbReference>
<evidence type="ECO:0000313" key="3">
    <source>
        <dbReference type="Proteomes" id="UP000007800"/>
    </source>
</evidence>